<accession>A0ACB8GEP8</accession>
<proteinExistence type="predicted"/>
<gene>
    <name evidence="1" type="ORF">K3G42_033187</name>
</gene>
<keyword evidence="2" id="KW-1185">Reference proteome</keyword>
<comment type="caution">
    <text evidence="1">The sequence shown here is derived from an EMBL/GenBank/DDBJ whole genome shotgun (WGS) entry which is preliminary data.</text>
</comment>
<evidence type="ECO:0000313" key="1">
    <source>
        <dbReference type="EMBL" id="KAH8017922.1"/>
    </source>
</evidence>
<organism evidence="1 2">
    <name type="scientific">Sphaerodactylus townsendi</name>
    <dbReference type="NCBI Taxonomy" id="933632"/>
    <lineage>
        <taxon>Eukaryota</taxon>
        <taxon>Metazoa</taxon>
        <taxon>Chordata</taxon>
        <taxon>Craniata</taxon>
        <taxon>Vertebrata</taxon>
        <taxon>Euteleostomi</taxon>
        <taxon>Lepidosauria</taxon>
        <taxon>Squamata</taxon>
        <taxon>Bifurcata</taxon>
        <taxon>Gekkota</taxon>
        <taxon>Sphaerodactylidae</taxon>
        <taxon>Sphaerodactylus</taxon>
    </lineage>
</organism>
<evidence type="ECO:0000313" key="2">
    <source>
        <dbReference type="Proteomes" id="UP000827872"/>
    </source>
</evidence>
<dbReference type="EMBL" id="CM037614">
    <property type="protein sequence ID" value="KAH8017922.1"/>
    <property type="molecule type" value="Genomic_DNA"/>
</dbReference>
<sequence>MFSPPSPVSVPHPHRAWPPSKEARAEMSAAAVDVTHSVPRHHNVRLASAEAGTTTGAAASAQACDCAAAAAARAHDRALGLARLGSEEGAATSSSLGYWLWEIRVFQPQYV</sequence>
<reference evidence="1" key="1">
    <citation type="submission" date="2021-08" db="EMBL/GenBank/DDBJ databases">
        <title>The first chromosome-level gecko genome reveals the dynamic sex chromosomes of Neotropical dwarf geckos (Sphaerodactylidae: Sphaerodactylus).</title>
        <authorList>
            <person name="Pinto B.J."/>
            <person name="Keating S.E."/>
            <person name="Gamble T."/>
        </authorList>
    </citation>
    <scope>NUCLEOTIDE SEQUENCE</scope>
    <source>
        <strain evidence="1">TG3544</strain>
    </source>
</reference>
<dbReference type="Proteomes" id="UP000827872">
    <property type="component" value="Linkage Group LG01"/>
</dbReference>
<name>A0ACB8GEP8_9SAUR</name>
<protein>
    <submittedName>
        <fullName evidence="1">Uncharacterized protein</fullName>
    </submittedName>
</protein>